<proteinExistence type="predicted"/>
<feature type="signal peptide" evidence="1">
    <location>
        <begin position="1"/>
        <end position="22"/>
    </location>
</feature>
<comment type="caution">
    <text evidence="2">The sequence shown here is derived from an EMBL/GenBank/DDBJ whole genome shotgun (WGS) entry which is preliminary data.</text>
</comment>
<reference evidence="2" key="2">
    <citation type="submission" date="2023-07" db="EMBL/GenBank/DDBJ databases">
        <authorList>
            <person name="Sun H."/>
        </authorList>
    </citation>
    <scope>NUCLEOTIDE SEQUENCE</scope>
    <source>
        <strain evidence="2">05753</strain>
    </source>
</reference>
<dbReference type="EMBL" id="JAUKWQ010000005">
    <property type="protein sequence ID" value="MDO1583667.1"/>
    <property type="molecule type" value="Genomic_DNA"/>
</dbReference>
<dbReference type="RefSeq" id="WP_302077871.1">
    <property type="nucleotide sequence ID" value="NZ_JAUKWQ010000005.1"/>
</dbReference>
<evidence type="ECO:0000313" key="3">
    <source>
        <dbReference type="Proteomes" id="UP001169006"/>
    </source>
</evidence>
<evidence type="ECO:0000256" key="1">
    <source>
        <dbReference type="SAM" id="SignalP"/>
    </source>
</evidence>
<protein>
    <submittedName>
        <fullName evidence="2">DUF4864 domain-containing protein</fullName>
    </submittedName>
</protein>
<reference evidence="2" key="1">
    <citation type="journal article" date="2015" name="Int. J. Syst. Evol. Microbiol.">
        <title>Rhizobium oryzicola sp. nov., potential plant-growth-promoting endophytic bacteria isolated from rice roots.</title>
        <authorList>
            <person name="Zhang X.X."/>
            <person name="Gao J.S."/>
            <person name="Cao Y.H."/>
            <person name="Sheirdil R.A."/>
            <person name="Wang X.C."/>
            <person name="Zhang L."/>
        </authorList>
    </citation>
    <scope>NUCLEOTIDE SEQUENCE</scope>
    <source>
        <strain evidence="2">05753</strain>
    </source>
</reference>
<dbReference type="Proteomes" id="UP001169006">
    <property type="component" value="Unassembled WGS sequence"/>
</dbReference>
<feature type="chain" id="PRO_5046549059" evidence="1">
    <location>
        <begin position="23"/>
        <end position="141"/>
    </location>
</feature>
<sequence length="141" mass="15479">MLKRIACIAFCSVLLAHASARAGDPLSEAQQVISDQLSALVARDATKAYALASPDIRAKFPDENRFVDMVRKYYGPLSTSSRYAFGRSKLLTDGETVLQEVTISARDGKDWTAVYELKHQQDGSYKINGVRMLSKSTSTGI</sequence>
<dbReference type="Gene3D" id="3.10.450.50">
    <property type="match status" value="1"/>
</dbReference>
<organism evidence="2 3">
    <name type="scientific">Rhizobium oryzicola</name>
    <dbReference type="NCBI Taxonomy" id="1232668"/>
    <lineage>
        <taxon>Bacteria</taxon>
        <taxon>Pseudomonadati</taxon>
        <taxon>Pseudomonadota</taxon>
        <taxon>Alphaproteobacteria</taxon>
        <taxon>Hyphomicrobiales</taxon>
        <taxon>Rhizobiaceae</taxon>
        <taxon>Rhizobium/Agrobacterium group</taxon>
        <taxon>Rhizobium</taxon>
    </lineage>
</organism>
<keyword evidence="3" id="KW-1185">Reference proteome</keyword>
<accession>A0ABT8SYY5</accession>
<name>A0ABT8SYY5_9HYPH</name>
<evidence type="ECO:0000313" key="2">
    <source>
        <dbReference type="EMBL" id="MDO1583667.1"/>
    </source>
</evidence>
<dbReference type="Pfam" id="PF16156">
    <property type="entry name" value="DUF4864"/>
    <property type="match status" value="1"/>
</dbReference>
<keyword evidence="1" id="KW-0732">Signal</keyword>
<dbReference type="InterPro" id="IPR032347">
    <property type="entry name" value="DUF4864"/>
</dbReference>
<gene>
    <name evidence="2" type="ORF">Q2T52_16390</name>
</gene>